<dbReference type="PATRIC" id="fig|134601.6.peg.621"/>
<dbReference type="Gene3D" id="3.40.630.10">
    <property type="entry name" value="Zn peptidases"/>
    <property type="match status" value="1"/>
</dbReference>
<dbReference type="InterPro" id="IPR002933">
    <property type="entry name" value="Peptidase_M20"/>
</dbReference>
<keyword evidence="1" id="KW-0479">Metal-binding</keyword>
<gene>
    <name evidence="4" type="ORF">AFA91_02975</name>
</gene>
<dbReference type="InterPro" id="IPR011650">
    <property type="entry name" value="Peptidase_M20_dimer"/>
</dbReference>
<dbReference type="EMBL" id="CP012150">
    <property type="protein sequence ID" value="AKS31008.1"/>
    <property type="molecule type" value="Genomic_DNA"/>
</dbReference>
<dbReference type="Pfam" id="PF01546">
    <property type="entry name" value="Peptidase_M20"/>
    <property type="match status" value="1"/>
</dbReference>
<feature type="domain" description="Peptidase M20 dimerisation" evidence="3">
    <location>
        <begin position="208"/>
        <end position="315"/>
    </location>
</feature>
<name>A0A0K0X149_MYCGD</name>
<dbReference type="PANTHER" id="PTHR43808">
    <property type="entry name" value="ACETYLORNITHINE DEACETYLASE"/>
    <property type="match status" value="1"/>
</dbReference>
<dbReference type="InterPro" id="IPR036264">
    <property type="entry name" value="Bact_exopeptidase_dim_dom"/>
</dbReference>
<keyword evidence="2" id="KW-0378">Hydrolase</keyword>
<dbReference type="SUPFAM" id="SSF53187">
    <property type="entry name" value="Zn-dependent exopeptidases"/>
    <property type="match status" value="1"/>
</dbReference>
<dbReference type="PANTHER" id="PTHR43808:SF25">
    <property type="entry name" value="PEPTIDASE M20 DIMERISATION DOMAIN-CONTAINING PROTEIN"/>
    <property type="match status" value="1"/>
</dbReference>
<dbReference type="Gene3D" id="3.30.70.360">
    <property type="match status" value="1"/>
</dbReference>
<dbReference type="AlphaFoldDB" id="A0A0K0X149"/>
<dbReference type="STRING" id="134601.AFA91_02975"/>
<protein>
    <recommendedName>
        <fullName evidence="3">Peptidase M20 dimerisation domain-containing protein</fullName>
    </recommendedName>
</protein>
<dbReference type="KEGG" id="mgo:AFA91_02975"/>
<evidence type="ECO:0000313" key="4">
    <source>
        <dbReference type="EMBL" id="AKS31008.1"/>
    </source>
</evidence>
<dbReference type="Pfam" id="PF07687">
    <property type="entry name" value="M20_dimer"/>
    <property type="match status" value="1"/>
</dbReference>
<dbReference type="InterPro" id="IPR050072">
    <property type="entry name" value="Peptidase_M20A"/>
</dbReference>
<dbReference type="Proteomes" id="UP000062255">
    <property type="component" value="Chromosome"/>
</dbReference>
<dbReference type="SUPFAM" id="SSF55031">
    <property type="entry name" value="Bacterial exopeptidase dimerisation domain"/>
    <property type="match status" value="1"/>
</dbReference>
<evidence type="ECO:0000313" key="5">
    <source>
        <dbReference type="Proteomes" id="UP000062255"/>
    </source>
</evidence>
<dbReference type="GO" id="GO:0046872">
    <property type="term" value="F:metal ion binding"/>
    <property type="evidence" value="ECO:0007669"/>
    <property type="project" value="UniProtKB-KW"/>
</dbReference>
<evidence type="ECO:0000256" key="2">
    <source>
        <dbReference type="ARBA" id="ARBA00022801"/>
    </source>
</evidence>
<dbReference type="GO" id="GO:0016787">
    <property type="term" value="F:hydrolase activity"/>
    <property type="evidence" value="ECO:0007669"/>
    <property type="project" value="UniProtKB-KW"/>
</dbReference>
<evidence type="ECO:0000256" key="1">
    <source>
        <dbReference type="ARBA" id="ARBA00022723"/>
    </source>
</evidence>
<reference evidence="4 5" key="1">
    <citation type="submission" date="2015-07" db="EMBL/GenBank/DDBJ databases">
        <title>Complete genome sequence of Mycobacterium goodii X7B, a facultative thermophilic biodesulfurizing bacterium.</title>
        <authorList>
            <person name="Yu B."/>
            <person name="Li F."/>
            <person name="Xu P."/>
        </authorList>
    </citation>
    <scope>NUCLEOTIDE SEQUENCE [LARGE SCALE GENOMIC DNA]</scope>
    <source>
        <strain evidence="4 5">X7B</strain>
    </source>
</reference>
<proteinExistence type="predicted"/>
<evidence type="ECO:0000259" key="3">
    <source>
        <dbReference type="Pfam" id="PF07687"/>
    </source>
</evidence>
<accession>A0A0K0X149</accession>
<sequence>MSSLPPNAAHRPGVTAPRLDRDAMIQFLSDTVRRASVSGHEDRVSDTYVQFFGDRGWEVETQVLAGTEVAESDTGRAEPRLGDRANVVGWYRRNRGRPTLVINGHVDVVPVHDEHRWTRAPFSGEIAEGHVHGRGSVDTKGGIAAALFALDACDRAGVDFPFDIAVELVVAEETTGVGTRASLERIPHRLGTIVLEPTDNAIVPLASGLLFFTVSLSGRAAHTSVPWFGVDVAPRLIRIYQALTALGEERARTHTHPRIPLPSAVPLAIGTLQAGGWRASVPAEAKLSGRVGVLPGEDLQDVRDAVVACVREATAGDEYMAENPAEIHWDHEGLPSWQTADEEPVVRHMMAGRERAGLPPRVEGITAGCDAGTLVAAGIPTVVFGPGHMRYAHSPDERIAVEDVAAAAAILSAALLSWGESA</sequence>
<organism evidence="4 5">
    <name type="scientific">Mycolicibacterium goodii</name>
    <name type="common">Mycobacterium goodii</name>
    <dbReference type="NCBI Taxonomy" id="134601"/>
    <lineage>
        <taxon>Bacteria</taxon>
        <taxon>Bacillati</taxon>
        <taxon>Actinomycetota</taxon>
        <taxon>Actinomycetes</taxon>
        <taxon>Mycobacteriales</taxon>
        <taxon>Mycobacteriaceae</taxon>
        <taxon>Mycolicibacterium</taxon>
    </lineage>
</organism>